<name>A0A7J0FP32_9ERIC</name>
<dbReference type="AlphaFoldDB" id="A0A7J0FP32"/>
<evidence type="ECO:0000313" key="2">
    <source>
        <dbReference type="EMBL" id="GFY99929.1"/>
    </source>
</evidence>
<evidence type="ECO:0000256" key="1">
    <source>
        <dbReference type="SAM" id="MobiDB-lite"/>
    </source>
</evidence>
<dbReference type="EMBL" id="BJWL01000013">
    <property type="protein sequence ID" value="GFY99929.1"/>
    <property type="molecule type" value="Genomic_DNA"/>
</dbReference>
<sequence length="66" mass="7314">MYWFEPPPQQGNQWGPPPPPPFGGFPQPPQPPSYQVCLLSVAAVCWRSAAAVASRAENRGLIKRKR</sequence>
<reference evidence="2 3" key="1">
    <citation type="submission" date="2019-07" db="EMBL/GenBank/DDBJ databases">
        <title>De Novo Assembly of kiwifruit Actinidia rufa.</title>
        <authorList>
            <person name="Sugita-Konishi S."/>
            <person name="Sato K."/>
            <person name="Mori E."/>
            <person name="Abe Y."/>
            <person name="Kisaki G."/>
            <person name="Hamano K."/>
            <person name="Suezawa K."/>
            <person name="Otani M."/>
            <person name="Fukuda T."/>
            <person name="Manabe T."/>
            <person name="Gomi K."/>
            <person name="Tabuchi M."/>
            <person name="Akimitsu K."/>
            <person name="Kataoka I."/>
        </authorList>
    </citation>
    <scope>NUCLEOTIDE SEQUENCE [LARGE SCALE GENOMIC DNA]</scope>
    <source>
        <strain evidence="3">cv. Fuchu</strain>
    </source>
</reference>
<protein>
    <submittedName>
        <fullName evidence="2">Uncharacterized protein</fullName>
    </submittedName>
</protein>
<gene>
    <name evidence="2" type="ORF">Acr_13g0013290</name>
</gene>
<dbReference type="Proteomes" id="UP000585474">
    <property type="component" value="Unassembled WGS sequence"/>
</dbReference>
<proteinExistence type="predicted"/>
<keyword evidence="3" id="KW-1185">Reference proteome</keyword>
<evidence type="ECO:0000313" key="3">
    <source>
        <dbReference type="Proteomes" id="UP000585474"/>
    </source>
</evidence>
<comment type="caution">
    <text evidence="2">The sequence shown here is derived from an EMBL/GenBank/DDBJ whole genome shotgun (WGS) entry which is preliminary data.</text>
</comment>
<accession>A0A7J0FP32</accession>
<feature type="region of interest" description="Disordered" evidence="1">
    <location>
        <begin position="1"/>
        <end position="28"/>
    </location>
</feature>
<organism evidence="2 3">
    <name type="scientific">Actinidia rufa</name>
    <dbReference type="NCBI Taxonomy" id="165716"/>
    <lineage>
        <taxon>Eukaryota</taxon>
        <taxon>Viridiplantae</taxon>
        <taxon>Streptophyta</taxon>
        <taxon>Embryophyta</taxon>
        <taxon>Tracheophyta</taxon>
        <taxon>Spermatophyta</taxon>
        <taxon>Magnoliopsida</taxon>
        <taxon>eudicotyledons</taxon>
        <taxon>Gunneridae</taxon>
        <taxon>Pentapetalae</taxon>
        <taxon>asterids</taxon>
        <taxon>Ericales</taxon>
        <taxon>Actinidiaceae</taxon>
        <taxon>Actinidia</taxon>
    </lineage>
</organism>